<dbReference type="GO" id="GO:0051726">
    <property type="term" value="P:regulation of cell cycle"/>
    <property type="evidence" value="ECO:0007669"/>
    <property type="project" value="TreeGrafter"/>
</dbReference>
<evidence type="ECO:0000256" key="4">
    <source>
        <dbReference type="ARBA" id="ARBA00022771"/>
    </source>
</evidence>
<evidence type="ECO:0000256" key="6">
    <source>
        <dbReference type="PROSITE-ProRule" id="PRU00175"/>
    </source>
</evidence>
<evidence type="ECO:0000313" key="10">
    <source>
        <dbReference type="Proteomes" id="UP001165740"/>
    </source>
</evidence>
<feature type="compositionally biased region" description="Polar residues" evidence="8">
    <location>
        <begin position="343"/>
        <end position="358"/>
    </location>
</feature>
<dbReference type="AlphaFoldDB" id="A0A9W3A3T8"/>
<accession>A0A9W3A3T8</accession>
<dbReference type="OMA" id="HIRRNEN"/>
<dbReference type="GO" id="GO:0008270">
    <property type="term" value="F:zinc ion binding"/>
    <property type="evidence" value="ECO:0007669"/>
    <property type="project" value="UniProtKB-KW"/>
</dbReference>
<keyword evidence="2" id="KW-0053">Apoptosis</keyword>
<dbReference type="Pfam" id="PF13920">
    <property type="entry name" value="zf-C3HC4_3"/>
    <property type="match status" value="1"/>
</dbReference>
<dbReference type="GO" id="GO:0006915">
    <property type="term" value="P:apoptotic process"/>
    <property type="evidence" value="ECO:0007669"/>
    <property type="project" value="UniProtKB-KW"/>
</dbReference>
<dbReference type="Proteomes" id="UP001165740">
    <property type="component" value="Chromosome 4"/>
</dbReference>
<name>A0A9W3A3T8_BIOGL</name>
<evidence type="ECO:0000256" key="3">
    <source>
        <dbReference type="ARBA" id="ARBA00022723"/>
    </source>
</evidence>
<dbReference type="InterPro" id="IPR013083">
    <property type="entry name" value="Znf_RING/FYVE/PHD"/>
</dbReference>
<dbReference type="PROSITE" id="PS50089">
    <property type="entry name" value="ZF_RING_2"/>
    <property type="match status" value="1"/>
</dbReference>
<dbReference type="Gene3D" id="1.10.1170.10">
    <property type="entry name" value="Inhibitor Of Apoptosis Protein (2mihbC-IAP-1), Chain A"/>
    <property type="match status" value="2"/>
</dbReference>
<dbReference type="Gene3D" id="3.30.40.10">
    <property type="entry name" value="Zinc/RING finger domain, C3HC4 (zinc finger)"/>
    <property type="match status" value="1"/>
</dbReference>
<feature type="region of interest" description="Disordered" evidence="8">
    <location>
        <begin position="343"/>
        <end position="452"/>
    </location>
</feature>
<dbReference type="InterPro" id="IPR050784">
    <property type="entry name" value="IAP"/>
</dbReference>
<dbReference type="SMART" id="SM00238">
    <property type="entry name" value="BIR"/>
    <property type="match status" value="2"/>
</dbReference>
<evidence type="ECO:0000259" key="9">
    <source>
        <dbReference type="PROSITE" id="PS50089"/>
    </source>
</evidence>
<keyword evidence="3" id="KW-0479">Metal-binding</keyword>
<sequence length="718" mass="80671">MGVNKLKRYKKMHTSKGTKLPRDVLRMKSDRKFNCRIATLKSNFPSTVKTLNQNTFSRANHLQRKRKSGYSLGQNRCLFSRGHSNNKLGSPPEKDFRKSLIMRQEDDNKQKNLTSLTEEMSEKKGKIFHEDGLQSKIKSLWEDLLSLKHFRIRTESIQCYLVSQQVLPNRPAHLDGTEWAYFKYEMLRLRTFITYPMNATQSSLVLAREGFVYVGSGSDDKVTCYTCCVSKNSWLEQEVVSEVHKTMSPSCSMVTGLNNDNIPIYMNNALSFDLIMNKLNAKSSIIEMDAAPFASQECVAKANGNSLSENIEKHPSNNKRPVKEAISSNNSFATLEHASITMPPTVQLPPTSAQTSSPDLVYATSSKEEDYPTLQETNESSSLADNTERSSIASTNNAMKDTLSGHNTASNSSSIQADTVAAQTVTTGPKKPEAQNPATNNTRNGKGPTYSELGIVTERPKRPEYAIKNERIKTFSNWPTSHLIQKEDLADAGFYYAAYGDCARCFFCGGGLRNWEDEDDVWVEHARWFPKCAFIRQLMGQNFVDAVQELNKTKDKISFQMVIETMGGSPAAFQLDSKSQPLKRDAAVRAMIEFGYKETQVLEVANHLKSQENVIMSADVLLKKLTEESETNPHLSNRQLRAMRKSTTEQDLESIRKIKERNNELRQQTMCKICMDKDVEVVFLPCGHLVSCAECAGALKDCAVCRKPVKGTVRAFLG</sequence>
<evidence type="ECO:0000313" key="11">
    <source>
        <dbReference type="RefSeq" id="XP_055881946.1"/>
    </source>
</evidence>
<dbReference type="GO" id="GO:0005737">
    <property type="term" value="C:cytoplasm"/>
    <property type="evidence" value="ECO:0007669"/>
    <property type="project" value="TreeGrafter"/>
</dbReference>
<feature type="compositionally biased region" description="Low complexity" evidence="8">
    <location>
        <begin position="416"/>
        <end position="427"/>
    </location>
</feature>
<dbReference type="GO" id="GO:0043066">
    <property type="term" value="P:negative regulation of apoptotic process"/>
    <property type="evidence" value="ECO:0007669"/>
    <property type="project" value="TreeGrafter"/>
</dbReference>
<organism evidence="10 11">
    <name type="scientific">Biomphalaria glabrata</name>
    <name type="common">Bloodfluke planorb</name>
    <name type="synonym">Freshwater snail</name>
    <dbReference type="NCBI Taxonomy" id="6526"/>
    <lineage>
        <taxon>Eukaryota</taxon>
        <taxon>Metazoa</taxon>
        <taxon>Spiralia</taxon>
        <taxon>Lophotrochozoa</taxon>
        <taxon>Mollusca</taxon>
        <taxon>Gastropoda</taxon>
        <taxon>Heterobranchia</taxon>
        <taxon>Euthyneura</taxon>
        <taxon>Panpulmonata</taxon>
        <taxon>Hygrophila</taxon>
        <taxon>Lymnaeoidea</taxon>
        <taxon>Planorbidae</taxon>
        <taxon>Biomphalaria</taxon>
    </lineage>
</organism>
<feature type="domain" description="RING-type" evidence="9">
    <location>
        <begin position="671"/>
        <end position="706"/>
    </location>
</feature>
<dbReference type="OrthoDB" id="7597441at2759"/>
<dbReference type="PANTHER" id="PTHR10044:SF139">
    <property type="entry name" value="DEATH-ASSOCIATED INHIBITOR OF APOPTOSIS 2"/>
    <property type="match status" value="1"/>
</dbReference>
<dbReference type="GO" id="GO:0005634">
    <property type="term" value="C:nucleus"/>
    <property type="evidence" value="ECO:0007669"/>
    <property type="project" value="TreeGrafter"/>
</dbReference>
<dbReference type="SMART" id="SM00184">
    <property type="entry name" value="RING"/>
    <property type="match status" value="1"/>
</dbReference>
<dbReference type="CDD" id="cd00022">
    <property type="entry name" value="BIR"/>
    <property type="match status" value="1"/>
</dbReference>
<evidence type="ECO:0000256" key="2">
    <source>
        <dbReference type="ARBA" id="ARBA00022703"/>
    </source>
</evidence>
<dbReference type="PROSITE" id="PS50143">
    <property type="entry name" value="BIR_REPEAT_2"/>
    <property type="match status" value="2"/>
</dbReference>
<dbReference type="CDD" id="cd16713">
    <property type="entry name" value="RING-HC_BIRC2_3_7"/>
    <property type="match status" value="1"/>
</dbReference>
<evidence type="ECO:0000256" key="7">
    <source>
        <dbReference type="SAM" id="Coils"/>
    </source>
</evidence>
<reference evidence="11" key="1">
    <citation type="submission" date="2025-08" db="UniProtKB">
        <authorList>
            <consortium name="RefSeq"/>
        </authorList>
    </citation>
    <scope>IDENTIFICATION</scope>
</reference>
<dbReference type="Pfam" id="PF00653">
    <property type="entry name" value="BIR"/>
    <property type="match status" value="2"/>
</dbReference>
<dbReference type="GeneID" id="106061675"/>
<protein>
    <submittedName>
        <fullName evidence="11">Baculoviral IAP repeat-containing protein 2-like</fullName>
    </submittedName>
</protein>
<feature type="coiled-coil region" evidence="7">
    <location>
        <begin position="608"/>
        <end position="668"/>
    </location>
</feature>
<keyword evidence="10" id="KW-1185">Reference proteome</keyword>
<proteinExistence type="inferred from homology"/>
<dbReference type="GO" id="GO:0043027">
    <property type="term" value="F:cysteine-type endopeptidase inhibitor activity involved in apoptotic process"/>
    <property type="evidence" value="ECO:0007669"/>
    <property type="project" value="TreeGrafter"/>
</dbReference>
<comment type="similarity">
    <text evidence="1">Belongs to the IAP family.</text>
</comment>
<dbReference type="PROSITE" id="PS01282">
    <property type="entry name" value="BIR_REPEAT_1"/>
    <property type="match status" value="1"/>
</dbReference>
<dbReference type="InterPro" id="IPR001370">
    <property type="entry name" value="BIR_rpt"/>
</dbReference>
<feature type="compositionally biased region" description="Polar residues" evidence="8">
    <location>
        <begin position="374"/>
        <end position="415"/>
    </location>
</feature>
<dbReference type="FunFam" id="1.10.1170.10:FF:000002">
    <property type="entry name" value="Baculoviral IAP repeat containing 7"/>
    <property type="match status" value="1"/>
</dbReference>
<dbReference type="SUPFAM" id="SSF57924">
    <property type="entry name" value="Inhibitor of apoptosis (IAP) repeat"/>
    <property type="match status" value="2"/>
</dbReference>
<keyword evidence="7" id="KW-0175">Coiled coil</keyword>
<evidence type="ECO:0000256" key="1">
    <source>
        <dbReference type="ARBA" id="ARBA00006672"/>
    </source>
</evidence>
<gene>
    <name evidence="11" type="primary">LOC106061675</name>
</gene>
<keyword evidence="4 6" id="KW-0863">Zinc-finger</keyword>
<dbReference type="InterPro" id="IPR001841">
    <property type="entry name" value="Znf_RING"/>
</dbReference>
<dbReference type="FunFam" id="1.10.1170.10:FF:000003">
    <property type="entry name" value="E3 ubiquitin-protein ligase XIAP"/>
    <property type="match status" value="1"/>
</dbReference>
<dbReference type="PANTHER" id="PTHR10044">
    <property type="entry name" value="INHIBITOR OF APOPTOSIS"/>
    <property type="match status" value="1"/>
</dbReference>
<evidence type="ECO:0000256" key="8">
    <source>
        <dbReference type="SAM" id="MobiDB-lite"/>
    </source>
</evidence>
<evidence type="ECO:0000256" key="5">
    <source>
        <dbReference type="ARBA" id="ARBA00022833"/>
    </source>
</evidence>
<dbReference type="RefSeq" id="XP_055881946.1">
    <property type="nucleotide sequence ID" value="XM_056025971.1"/>
</dbReference>
<keyword evidence="5" id="KW-0862">Zinc</keyword>